<organism evidence="2 3">
    <name type="scientific">Lysobacter antibioticus</name>
    <dbReference type="NCBI Taxonomy" id="84531"/>
    <lineage>
        <taxon>Bacteria</taxon>
        <taxon>Pseudomonadati</taxon>
        <taxon>Pseudomonadota</taxon>
        <taxon>Gammaproteobacteria</taxon>
        <taxon>Lysobacterales</taxon>
        <taxon>Lysobacteraceae</taxon>
        <taxon>Lysobacter</taxon>
    </lineage>
</organism>
<evidence type="ECO:0000259" key="1">
    <source>
        <dbReference type="Pfam" id="PF00668"/>
    </source>
</evidence>
<dbReference type="AlphaFoldDB" id="A0A0S2FB58"/>
<keyword evidence="3" id="KW-1185">Reference proteome</keyword>
<evidence type="ECO:0000313" key="3">
    <source>
        <dbReference type="Proteomes" id="UP000060787"/>
    </source>
</evidence>
<dbReference type="KEGG" id="lab:LA76x_2596"/>
<dbReference type="Gene3D" id="3.30.559.30">
    <property type="entry name" value="Nonribosomal peptide synthetase, condensation domain"/>
    <property type="match status" value="1"/>
</dbReference>
<dbReference type="eggNOG" id="COG1020">
    <property type="taxonomic scope" value="Bacteria"/>
</dbReference>
<gene>
    <name evidence="2" type="ORF">LA76x_2596</name>
</gene>
<proteinExistence type="predicted"/>
<reference evidence="2 3" key="1">
    <citation type="journal article" date="2015" name="BMC Genomics">
        <title>Comparative genomics and metabolic profiling of the genus Lysobacter.</title>
        <authorList>
            <person name="de Bruijn I."/>
            <person name="Cheng X."/>
            <person name="de Jager V."/>
            <person name="Exposito R.G."/>
            <person name="Watrous J."/>
            <person name="Patel N."/>
            <person name="Postma J."/>
            <person name="Dorrestein P.C."/>
            <person name="Kobayashi D."/>
            <person name="Raaijmakers J.M."/>
        </authorList>
    </citation>
    <scope>NUCLEOTIDE SEQUENCE [LARGE SCALE GENOMIC DNA]</scope>
    <source>
        <strain evidence="2 3">76</strain>
    </source>
</reference>
<dbReference type="RefSeq" id="WP_057917949.1">
    <property type="nucleotide sequence ID" value="NZ_CP011129.1"/>
</dbReference>
<dbReference type="SUPFAM" id="SSF52777">
    <property type="entry name" value="CoA-dependent acyltransferases"/>
    <property type="match status" value="2"/>
</dbReference>
<dbReference type="PANTHER" id="PTHR45527">
    <property type="entry name" value="NONRIBOSOMAL PEPTIDE SYNTHETASE"/>
    <property type="match status" value="1"/>
</dbReference>
<dbReference type="InterPro" id="IPR001242">
    <property type="entry name" value="Condensation_dom"/>
</dbReference>
<dbReference type="GO" id="GO:0043041">
    <property type="term" value="P:amino acid activation for nonribosomal peptide biosynthetic process"/>
    <property type="evidence" value="ECO:0007669"/>
    <property type="project" value="TreeGrafter"/>
</dbReference>
<dbReference type="Proteomes" id="UP000060787">
    <property type="component" value="Chromosome"/>
</dbReference>
<dbReference type="PANTHER" id="PTHR45527:SF1">
    <property type="entry name" value="FATTY ACID SYNTHASE"/>
    <property type="match status" value="1"/>
</dbReference>
<protein>
    <submittedName>
        <fullName evidence="2">Condensation domain protein</fullName>
    </submittedName>
</protein>
<feature type="domain" description="Condensation" evidence="1">
    <location>
        <begin position="8"/>
        <end position="425"/>
    </location>
</feature>
<dbReference type="Gene3D" id="3.30.559.10">
    <property type="entry name" value="Chloramphenicol acetyltransferase-like domain"/>
    <property type="match status" value="1"/>
</dbReference>
<dbReference type="EMBL" id="CP011129">
    <property type="protein sequence ID" value="ALN80726.1"/>
    <property type="molecule type" value="Genomic_DNA"/>
</dbReference>
<dbReference type="PATRIC" id="fig|84531.8.peg.2607"/>
<dbReference type="GO" id="GO:0031177">
    <property type="term" value="F:phosphopantetheine binding"/>
    <property type="evidence" value="ECO:0007669"/>
    <property type="project" value="TreeGrafter"/>
</dbReference>
<sequence length="442" mass="48547">MESSTVGLPLTGPQYGMWAGQQLDPDSPSFWTAEAIELSGPLDLAALEAALRDTLSACDALHMRYRLQGEEVVQTLDAARPVVIAHQDYSNCEDPWRSARAWMDEDLQRSADLAQRPLFATALIRLGEHRHLWYLRAHHIALDGFAYLLLIHRVAELYSAGVGGRAAGPARDWSLAATIADEAAYRASPRFLADRDYWTQRFGDVGEPATLGPKCAPDDSSHSQRRMLAPAEYARWQTAARGLGTDWATWLIASIFAWLHARSGASDLSLGLLVMNRLGTPALAVPCMAMNVVPLRLRIDPQQGFDGLVRTVAGELRELRSHQRYNYEWMRRDLGLADGHAQLYGPVVNLMPFDRGFVFEGLHSRAHPISVGSVEDLDITISPMAEGIRFDIEANPQAYDAATLQAHHAALCEVLDAVIAEPAISLGALARQISSPRTAEAA</sequence>
<accession>A0A0S2FB58</accession>
<name>A0A0S2FB58_LYSAN</name>
<dbReference type="STRING" id="84531.LA76x_2596"/>
<dbReference type="GO" id="GO:0009239">
    <property type="term" value="P:enterobactin biosynthetic process"/>
    <property type="evidence" value="ECO:0007669"/>
    <property type="project" value="TreeGrafter"/>
</dbReference>
<dbReference type="InterPro" id="IPR023213">
    <property type="entry name" value="CAT-like_dom_sf"/>
</dbReference>
<dbReference type="GO" id="GO:0047527">
    <property type="term" value="F:2,3-dihydroxybenzoate-serine ligase activity"/>
    <property type="evidence" value="ECO:0007669"/>
    <property type="project" value="TreeGrafter"/>
</dbReference>
<dbReference type="GO" id="GO:0005829">
    <property type="term" value="C:cytosol"/>
    <property type="evidence" value="ECO:0007669"/>
    <property type="project" value="TreeGrafter"/>
</dbReference>
<dbReference type="GO" id="GO:0009366">
    <property type="term" value="C:enterobactin synthetase complex"/>
    <property type="evidence" value="ECO:0007669"/>
    <property type="project" value="TreeGrafter"/>
</dbReference>
<dbReference type="Pfam" id="PF00668">
    <property type="entry name" value="Condensation"/>
    <property type="match status" value="1"/>
</dbReference>
<evidence type="ECO:0000313" key="2">
    <source>
        <dbReference type="EMBL" id="ALN80726.1"/>
    </source>
</evidence>